<reference evidence="3" key="1">
    <citation type="submission" date="2018-09" db="EMBL/GenBank/DDBJ databases">
        <title>Chryseolinea sp. KIS68-18 isolated from soil.</title>
        <authorList>
            <person name="Weon H.-Y."/>
            <person name="Kwon S.-W."/>
            <person name="Lee S.A."/>
        </authorList>
    </citation>
    <scope>NUCLEOTIDE SEQUENCE [LARGE SCALE GENOMIC DNA]</scope>
    <source>
        <strain evidence="3">KIS68-18</strain>
    </source>
</reference>
<dbReference type="KEGG" id="chk:D4L85_28700"/>
<dbReference type="PROSITE" id="PS51257">
    <property type="entry name" value="PROKAR_LIPOPROTEIN"/>
    <property type="match status" value="1"/>
</dbReference>
<accession>A0A385SRA5</accession>
<dbReference type="EMBL" id="CP032382">
    <property type="protein sequence ID" value="AYB34313.1"/>
    <property type="molecule type" value="Genomic_DNA"/>
</dbReference>
<evidence type="ECO:0000313" key="3">
    <source>
        <dbReference type="Proteomes" id="UP000266183"/>
    </source>
</evidence>
<evidence type="ECO:0008006" key="4">
    <source>
        <dbReference type="Google" id="ProtNLM"/>
    </source>
</evidence>
<sequence>MKSLFVLLTLCAAVLFSACTEPKIIIIQCNVCTPDDTPSGDLRPPIDLFMHATVDGKLWIANVDNTALSTPLSSGSEIVVMDTARTSQITLRLPKDPVIGQVYQLTSPGQRGGSSAFYTPNPSSTVPAYYESTAGTITIKGINWDLGIIGGTFNFTGTDAQTRKQINISNGIFKLAMR</sequence>
<name>A0A385SRA5_9BACT</name>
<keyword evidence="3" id="KW-1185">Reference proteome</keyword>
<evidence type="ECO:0000313" key="2">
    <source>
        <dbReference type="EMBL" id="AYB34313.1"/>
    </source>
</evidence>
<dbReference type="AlphaFoldDB" id="A0A385SRA5"/>
<feature type="signal peptide" evidence="1">
    <location>
        <begin position="1"/>
        <end position="17"/>
    </location>
</feature>
<feature type="chain" id="PRO_5017194955" description="DUF4382 domain-containing protein" evidence="1">
    <location>
        <begin position="18"/>
        <end position="178"/>
    </location>
</feature>
<dbReference type="RefSeq" id="WP_119757532.1">
    <property type="nucleotide sequence ID" value="NZ_CP032382.1"/>
</dbReference>
<dbReference type="InterPro" id="IPR046219">
    <property type="entry name" value="DUF6252"/>
</dbReference>
<evidence type="ECO:0000256" key="1">
    <source>
        <dbReference type="SAM" id="SignalP"/>
    </source>
</evidence>
<keyword evidence="1" id="KW-0732">Signal</keyword>
<proteinExistence type="predicted"/>
<protein>
    <recommendedName>
        <fullName evidence="4">DUF4382 domain-containing protein</fullName>
    </recommendedName>
</protein>
<dbReference type="Proteomes" id="UP000266183">
    <property type="component" value="Chromosome"/>
</dbReference>
<organism evidence="2 3">
    <name type="scientific">Chryseolinea soli</name>
    <dbReference type="NCBI Taxonomy" id="2321403"/>
    <lineage>
        <taxon>Bacteria</taxon>
        <taxon>Pseudomonadati</taxon>
        <taxon>Bacteroidota</taxon>
        <taxon>Cytophagia</taxon>
        <taxon>Cytophagales</taxon>
        <taxon>Fulvivirgaceae</taxon>
        <taxon>Chryseolinea</taxon>
    </lineage>
</organism>
<gene>
    <name evidence="2" type="ORF">D4L85_28700</name>
</gene>
<dbReference type="Pfam" id="PF19765">
    <property type="entry name" value="DUF6252"/>
    <property type="match status" value="1"/>
</dbReference>